<dbReference type="eggNOG" id="ENOG502T4SK">
    <property type="taxonomic scope" value="Eukaryota"/>
</dbReference>
<evidence type="ECO:0000313" key="3">
    <source>
        <dbReference type="Proteomes" id="UP000009168"/>
    </source>
</evidence>
<dbReference type="Proteomes" id="UP000009168">
    <property type="component" value="Unassembled WGS sequence"/>
</dbReference>
<dbReference type="SMART" id="SM01411">
    <property type="entry name" value="Ephrin_rec_like"/>
    <property type="match status" value="6"/>
</dbReference>
<feature type="signal peptide" evidence="1">
    <location>
        <begin position="1"/>
        <end position="19"/>
    </location>
</feature>
<gene>
    <name evidence="2" type="ORF">TTHERM_00361920</name>
</gene>
<proteinExistence type="predicted"/>
<dbReference type="SUPFAM" id="SSF57184">
    <property type="entry name" value="Growth factor receptor domain"/>
    <property type="match status" value="2"/>
</dbReference>
<dbReference type="KEGG" id="tet:TTHERM_00361920"/>
<evidence type="ECO:0000313" key="2">
    <source>
        <dbReference type="EMBL" id="EAR87157.1"/>
    </source>
</evidence>
<evidence type="ECO:0000256" key="1">
    <source>
        <dbReference type="SAM" id="SignalP"/>
    </source>
</evidence>
<dbReference type="GeneID" id="7842370"/>
<dbReference type="InterPro" id="IPR009030">
    <property type="entry name" value="Growth_fac_rcpt_cys_sf"/>
</dbReference>
<dbReference type="InParanoid" id="Q22PF2"/>
<accession>Q22PF2</accession>
<dbReference type="OrthoDB" id="439917at2759"/>
<protein>
    <submittedName>
        <fullName evidence="2">Immobilization antigen</fullName>
    </submittedName>
</protein>
<feature type="chain" id="PRO_5004201196" evidence="1">
    <location>
        <begin position="20"/>
        <end position="533"/>
    </location>
</feature>
<keyword evidence="1" id="KW-0732">Signal</keyword>
<organism evidence="2 3">
    <name type="scientific">Tetrahymena thermophila (strain SB210)</name>
    <dbReference type="NCBI Taxonomy" id="312017"/>
    <lineage>
        <taxon>Eukaryota</taxon>
        <taxon>Sar</taxon>
        <taxon>Alveolata</taxon>
        <taxon>Ciliophora</taxon>
        <taxon>Intramacronucleata</taxon>
        <taxon>Oligohymenophorea</taxon>
        <taxon>Hymenostomatida</taxon>
        <taxon>Tetrahymenina</taxon>
        <taxon>Tetrahymenidae</taxon>
        <taxon>Tetrahymena</taxon>
    </lineage>
</organism>
<reference evidence="3" key="1">
    <citation type="journal article" date="2006" name="PLoS Biol.">
        <title>Macronuclear genome sequence of the ciliate Tetrahymena thermophila, a model eukaryote.</title>
        <authorList>
            <person name="Eisen J.A."/>
            <person name="Coyne R.S."/>
            <person name="Wu M."/>
            <person name="Wu D."/>
            <person name="Thiagarajan M."/>
            <person name="Wortman J.R."/>
            <person name="Badger J.H."/>
            <person name="Ren Q."/>
            <person name="Amedeo P."/>
            <person name="Jones K.M."/>
            <person name="Tallon L.J."/>
            <person name="Delcher A.L."/>
            <person name="Salzberg S.L."/>
            <person name="Silva J.C."/>
            <person name="Haas B.J."/>
            <person name="Majoros W.H."/>
            <person name="Farzad M."/>
            <person name="Carlton J.M."/>
            <person name="Smith R.K. Jr."/>
            <person name="Garg J."/>
            <person name="Pearlman R.E."/>
            <person name="Karrer K.M."/>
            <person name="Sun L."/>
            <person name="Manning G."/>
            <person name="Elde N.C."/>
            <person name="Turkewitz A.P."/>
            <person name="Asai D.J."/>
            <person name="Wilkes D.E."/>
            <person name="Wang Y."/>
            <person name="Cai H."/>
            <person name="Collins K."/>
            <person name="Stewart B.A."/>
            <person name="Lee S.R."/>
            <person name="Wilamowska K."/>
            <person name="Weinberg Z."/>
            <person name="Ruzzo W.L."/>
            <person name="Wloga D."/>
            <person name="Gaertig J."/>
            <person name="Frankel J."/>
            <person name="Tsao C.-C."/>
            <person name="Gorovsky M.A."/>
            <person name="Keeling P.J."/>
            <person name="Waller R.F."/>
            <person name="Patron N.J."/>
            <person name="Cherry J.M."/>
            <person name="Stover N.A."/>
            <person name="Krieger C.J."/>
            <person name="del Toro C."/>
            <person name="Ryder H.F."/>
            <person name="Williamson S.C."/>
            <person name="Barbeau R.A."/>
            <person name="Hamilton E.P."/>
            <person name="Orias E."/>
        </authorList>
    </citation>
    <scope>NUCLEOTIDE SEQUENCE [LARGE SCALE GENOMIC DNA]</scope>
    <source>
        <strain evidence="3">SB210</strain>
    </source>
</reference>
<name>Q22PF2_TETTS</name>
<dbReference type="AlphaFoldDB" id="Q22PF2"/>
<dbReference type="EMBL" id="GG662855">
    <property type="protein sequence ID" value="EAR87157.1"/>
    <property type="molecule type" value="Genomic_DNA"/>
</dbReference>
<keyword evidence="3" id="KW-1185">Reference proteome</keyword>
<dbReference type="HOGENOM" id="CLU_046082_0_0_1"/>
<dbReference type="RefSeq" id="XP_001007402.1">
    <property type="nucleotide sequence ID" value="XM_001007402.1"/>
</dbReference>
<sequence>MKSMFFLFIILDFIQYINAQCTKNAIQVDTNCYCNKQFYGNGANGGFCFPCPLGSTSLDPSNTNTNKDISYCSQCQKNYYMISPSSSSLLSPLQSATCNLCPNGSGTQDINAILGIQQCNVCQINFYMISQSTANYAAQCGPCPTGSGNDRIQNTVSGPQVCTLCLANYYMTAQSNPTSSAQCQACPSGSGTENASTAIGKASTCLICQKNFYMKTSSSSDKAAECIACPIGTGTQDIQKSISDQSICNICQMDYYMTVAASGSTAAKCTRCPVGSQNPSKPPITTPQNASSCSQCLRNYYMTKAADTSNAAQCTICPGGSGTNDFSNQVGDASQCDTCLSNYYMQTPPSASNSAQCVQCPAFSFKVSSQLIGSQSQCFCYDQNALPLNTINKCVCKNGYQGLVTSFLGGPSGCKQCSSGQFSLYGSLCQTCPPGSVITPDLGGCICNDQSKGTAPWDRSTNSCFCQDNYYGDPSKANVGDTNSCNPCPDGTVSKAGKAKKASDCVVQISTSINNSKKLLFFAKFLFFLVILI</sequence>